<dbReference type="PROSITE" id="PS00018">
    <property type="entry name" value="EF_HAND_1"/>
    <property type="match status" value="1"/>
</dbReference>
<evidence type="ECO:0000313" key="1">
    <source>
        <dbReference type="EMBL" id="KAL1530407.1"/>
    </source>
</evidence>
<dbReference type="AlphaFoldDB" id="A0AB34KAH6"/>
<name>A0AB34KAH6_PRYPA</name>
<proteinExistence type="predicted"/>
<organism evidence="1 2">
    <name type="scientific">Prymnesium parvum</name>
    <name type="common">Toxic golden alga</name>
    <dbReference type="NCBI Taxonomy" id="97485"/>
    <lineage>
        <taxon>Eukaryota</taxon>
        <taxon>Haptista</taxon>
        <taxon>Haptophyta</taxon>
        <taxon>Prymnesiophyceae</taxon>
        <taxon>Prymnesiales</taxon>
        <taxon>Prymnesiaceae</taxon>
        <taxon>Prymnesium</taxon>
    </lineage>
</organism>
<protein>
    <recommendedName>
        <fullName evidence="3">EF-hand domain-containing protein</fullName>
    </recommendedName>
</protein>
<dbReference type="Proteomes" id="UP001515480">
    <property type="component" value="Unassembled WGS sequence"/>
</dbReference>
<dbReference type="EMBL" id="JBGBPQ010000001">
    <property type="protein sequence ID" value="KAL1530407.1"/>
    <property type="molecule type" value="Genomic_DNA"/>
</dbReference>
<evidence type="ECO:0008006" key="3">
    <source>
        <dbReference type="Google" id="ProtNLM"/>
    </source>
</evidence>
<gene>
    <name evidence="1" type="ORF">AB1Y20_001312</name>
</gene>
<reference evidence="1 2" key="1">
    <citation type="journal article" date="2024" name="Science">
        <title>Giant polyketide synthase enzymes in the biosynthesis of giant marine polyether toxins.</title>
        <authorList>
            <person name="Fallon T.R."/>
            <person name="Shende V.V."/>
            <person name="Wierzbicki I.H."/>
            <person name="Pendleton A.L."/>
            <person name="Watervoot N.F."/>
            <person name="Auber R.P."/>
            <person name="Gonzalez D.J."/>
            <person name="Wisecaver J.H."/>
            <person name="Moore B.S."/>
        </authorList>
    </citation>
    <scope>NUCLEOTIDE SEQUENCE [LARGE SCALE GENOMIC DNA]</scope>
    <source>
        <strain evidence="1 2">12B1</strain>
    </source>
</reference>
<keyword evidence="2" id="KW-1185">Reference proteome</keyword>
<dbReference type="InterPro" id="IPR018247">
    <property type="entry name" value="EF_Hand_1_Ca_BS"/>
</dbReference>
<evidence type="ECO:0000313" key="2">
    <source>
        <dbReference type="Proteomes" id="UP001515480"/>
    </source>
</evidence>
<accession>A0AB34KAH6</accession>
<sequence length="219" mass="24574">MRESRGLTGSYEESDFTSACSSIAFDIDANGVVQEADIEMFTYFLLNRQILDESVFCPELRQWLDPTLDGLTNVKDWLYLRHASAGKKLLMTSWKTQCTDNFMHLVVEAKNFNDGDPKSEVDLFFDIHFASNTSLSMVIGNDTTAESCHECIRTRDYVISSAVTHFSSSGTWTKTFEAAAQVQTTNSFEIALYLKLMKTMGANGLQLLLIGNCFCRVCS</sequence>
<comment type="caution">
    <text evidence="1">The sequence shown here is derived from an EMBL/GenBank/DDBJ whole genome shotgun (WGS) entry which is preliminary data.</text>
</comment>